<dbReference type="Gene3D" id="3.40.50.2030">
    <property type="match status" value="1"/>
</dbReference>
<dbReference type="GO" id="GO:0004601">
    <property type="term" value="F:peroxidase activity"/>
    <property type="evidence" value="ECO:0007669"/>
    <property type="project" value="TreeGrafter"/>
</dbReference>
<dbReference type="InterPro" id="IPR004137">
    <property type="entry name" value="HCP/CODH"/>
</dbReference>
<dbReference type="EMBL" id="CP046244">
    <property type="protein sequence ID" value="QGP91565.1"/>
    <property type="molecule type" value="Genomic_DNA"/>
</dbReference>
<organism evidence="7 8">
    <name type="scientific">Neomoorella glycerini</name>
    <dbReference type="NCBI Taxonomy" id="55779"/>
    <lineage>
        <taxon>Bacteria</taxon>
        <taxon>Bacillati</taxon>
        <taxon>Bacillota</taxon>
        <taxon>Clostridia</taxon>
        <taxon>Neomoorellales</taxon>
        <taxon>Neomoorellaceae</taxon>
        <taxon>Neomoorella</taxon>
    </lineage>
</organism>
<dbReference type="RefSeq" id="WP_156272132.1">
    <property type="nucleotide sequence ID" value="NZ_CP046244.1"/>
</dbReference>
<keyword evidence="4" id="KW-0560">Oxidoreductase</keyword>
<keyword evidence="6" id="KW-0411">Iron-sulfur</keyword>
<evidence type="ECO:0000256" key="5">
    <source>
        <dbReference type="ARBA" id="ARBA00023004"/>
    </source>
</evidence>
<evidence type="ECO:0000256" key="4">
    <source>
        <dbReference type="ARBA" id="ARBA00023002"/>
    </source>
</evidence>
<evidence type="ECO:0000313" key="7">
    <source>
        <dbReference type="EMBL" id="QGP91565.1"/>
    </source>
</evidence>
<evidence type="ECO:0000313" key="8">
    <source>
        <dbReference type="Proteomes" id="UP000425916"/>
    </source>
</evidence>
<keyword evidence="5" id="KW-0408">Iron</keyword>
<dbReference type="Proteomes" id="UP000425916">
    <property type="component" value="Chromosome"/>
</dbReference>
<accession>A0A6I5ZPL7</accession>
<keyword evidence="8" id="KW-1185">Reference proteome</keyword>
<dbReference type="AlphaFoldDB" id="A0A6I5ZPL7"/>
<keyword evidence="3" id="KW-0479">Metal-binding</keyword>
<evidence type="ECO:0000256" key="6">
    <source>
        <dbReference type="ARBA" id="ARBA00023014"/>
    </source>
</evidence>
<keyword evidence="2" id="KW-0533">Nickel</keyword>
<dbReference type="GO" id="GO:0051539">
    <property type="term" value="F:4 iron, 4 sulfur cluster binding"/>
    <property type="evidence" value="ECO:0007669"/>
    <property type="project" value="UniProtKB-KW"/>
</dbReference>
<dbReference type="GO" id="GO:0043885">
    <property type="term" value="F:anaerobic carbon-monoxide dehydrogenase activity"/>
    <property type="evidence" value="ECO:0007669"/>
    <property type="project" value="InterPro"/>
</dbReference>
<name>A0A6I5ZPL7_9FIRM</name>
<reference evidence="7 8" key="1">
    <citation type="submission" date="2019-11" db="EMBL/GenBank/DDBJ databases">
        <title>Genome sequence of Moorella glycerini DSM11254.</title>
        <authorList>
            <person name="Poehlein A."/>
            <person name="Boeer T."/>
            <person name="Daniel R."/>
        </authorList>
    </citation>
    <scope>NUCLEOTIDE SEQUENCE [LARGE SCALE GENOMIC DNA]</scope>
    <source>
        <strain evidence="7 8">DSM 11254</strain>
    </source>
</reference>
<dbReference type="GO" id="GO:0006091">
    <property type="term" value="P:generation of precursor metabolites and energy"/>
    <property type="evidence" value="ECO:0007669"/>
    <property type="project" value="InterPro"/>
</dbReference>
<dbReference type="InterPro" id="IPR011254">
    <property type="entry name" value="Prismane-like_sf"/>
</dbReference>
<dbReference type="GO" id="GO:0050418">
    <property type="term" value="F:hydroxylamine reductase activity"/>
    <property type="evidence" value="ECO:0007669"/>
    <property type="project" value="TreeGrafter"/>
</dbReference>
<proteinExistence type="predicted"/>
<dbReference type="InterPro" id="IPR016099">
    <property type="entry name" value="Prismane-like_a/b-sand"/>
</dbReference>
<dbReference type="Gene3D" id="1.20.1270.30">
    <property type="match status" value="1"/>
</dbReference>
<dbReference type="Pfam" id="PF03063">
    <property type="entry name" value="Prismane"/>
    <property type="match status" value="2"/>
</dbReference>
<dbReference type="PANTHER" id="PTHR30109">
    <property type="entry name" value="HYDROXYLAMINE REDUCTASE"/>
    <property type="match status" value="1"/>
</dbReference>
<protein>
    <submittedName>
        <fullName evidence="7">Prismane/CO dehydrogenase family protein</fullName>
    </submittedName>
</protein>
<dbReference type="PANTHER" id="PTHR30109:SF4">
    <property type="entry name" value="CARBON MONOXIDE DEHYDROGENASE"/>
    <property type="match status" value="1"/>
</dbReference>
<dbReference type="InterPro" id="IPR016101">
    <property type="entry name" value="CO_DH_a-bundle"/>
</dbReference>
<keyword evidence="1" id="KW-0004">4Fe-4S</keyword>
<evidence type="ECO:0000256" key="3">
    <source>
        <dbReference type="ARBA" id="ARBA00022723"/>
    </source>
</evidence>
<evidence type="ECO:0000256" key="2">
    <source>
        <dbReference type="ARBA" id="ARBA00022596"/>
    </source>
</evidence>
<dbReference type="GO" id="GO:0016151">
    <property type="term" value="F:nickel cation binding"/>
    <property type="evidence" value="ECO:0007669"/>
    <property type="project" value="InterPro"/>
</dbReference>
<evidence type="ECO:0000256" key="1">
    <source>
        <dbReference type="ARBA" id="ARBA00022485"/>
    </source>
</evidence>
<sequence>MFNSKNILAETPRRQPEGLRCGFAKLGLCCTRCPQGPCRIDPFGYGASLGACGAGADNLAGRSTLEKVLAGSALYLEESWQLETAVAATIPAGKLSLWKDRGVWPGPAGAEMVSALAQVARPGSSRREELELKAIRVALAAFYAGLAQQEKLYNDSLGLTSLTTVPAGPGLLSPEVVSIVIDGSRPYLAAAIKKQIAATATPIDNYGARGIQLVAAGREGDYLAWRLGLPYLGNEAVLRETMAAGVVDLVAIADTSGVLLPFQLTGSRIKGVNLNEIKPDGSNWEGLAQELIRQALAAHQEGPVISSNYAFKPHSLLTGWQQDLVEVLAGEALAKEMRGIALLFLCEGTGTVNLARQLLEEGFLVLAGGCGLDELIAAGYMGQVFHLGGCRGLVRGLAVAAAVQGKLPLKVYWPVIGCSRAYPGIATVIAHGAEVFLASQMANFISPGTAGLFGASCHSGSAAEEVAAGWTTS</sequence>
<dbReference type="OrthoDB" id="5478720at2"/>
<dbReference type="SUPFAM" id="SSF56821">
    <property type="entry name" value="Prismane protein-like"/>
    <property type="match status" value="1"/>
</dbReference>
<dbReference type="GO" id="GO:0042542">
    <property type="term" value="P:response to hydrogen peroxide"/>
    <property type="evidence" value="ECO:0007669"/>
    <property type="project" value="TreeGrafter"/>
</dbReference>
<gene>
    <name evidence="7" type="ORF">MGLY_09010</name>
</gene>